<evidence type="ECO:0000256" key="1">
    <source>
        <dbReference type="SAM" id="Phobius"/>
    </source>
</evidence>
<evidence type="ECO:0000313" key="2">
    <source>
        <dbReference type="EMBL" id="TCV83032.1"/>
    </source>
</evidence>
<keyword evidence="1" id="KW-1133">Transmembrane helix</keyword>
<dbReference type="AlphaFoldDB" id="A0A4R3XVM1"/>
<dbReference type="Pfam" id="PF04654">
    <property type="entry name" value="DUF599"/>
    <property type="match status" value="1"/>
</dbReference>
<dbReference type="EMBL" id="SMCO01000017">
    <property type="protein sequence ID" value="TCV83032.1"/>
    <property type="molecule type" value="Genomic_DNA"/>
</dbReference>
<feature type="transmembrane region" description="Helical" evidence="1">
    <location>
        <begin position="124"/>
        <end position="147"/>
    </location>
</feature>
<organism evidence="2 3">
    <name type="scientific">Sulfurirhabdus autotrophica</name>
    <dbReference type="NCBI Taxonomy" id="1706046"/>
    <lineage>
        <taxon>Bacteria</taxon>
        <taxon>Pseudomonadati</taxon>
        <taxon>Pseudomonadota</taxon>
        <taxon>Betaproteobacteria</taxon>
        <taxon>Nitrosomonadales</taxon>
        <taxon>Sulfuricellaceae</taxon>
        <taxon>Sulfurirhabdus</taxon>
    </lineage>
</organism>
<dbReference type="PANTHER" id="PTHR31168">
    <property type="entry name" value="OS02G0292800 PROTEIN"/>
    <property type="match status" value="1"/>
</dbReference>
<keyword evidence="1" id="KW-0472">Membrane</keyword>
<feature type="transmembrane region" description="Helical" evidence="1">
    <location>
        <begin position="12"/>
        <end position="34"/>
    </location>
</feature>
<name>A0A4R3XVM1_9PROT</name>
<keyword evidence="1" id="KW-0812">Transmembrane</keyword>
<dbReference type="InterPro" id="IPR006747">
    <property type="entry name" value="DUF599"/>
</dbReference>
<feature type="transmembrane region" description="Helical" evidence="1">
    <location>
        <begin position="83"/>
        <end position="104"/>
    </location>
</feature>
<sequence>MVDSTLGASWYSIFFNDLFSFITTIVLLLIYHLYLRRKVRKDPTYTIQAVNIIARTAWVETLMAPGKPDVIAIQTLRNSTMAATFLASTAVLLIIGVLTLSGQGDKLSSTWHALNAYGAKHSELFLAKLIILLLDLFVAFFSFAMSIRVFNHVGYMINVPLSLNHKFITPQHVAVHLNSAGRYYSLGMRAYYFSVPLVFWLFGPHFMLLATFILIPVLYKLDRAPKVLADDYRQ</sequence>
<evidence type="ECO:0000313" key="3">
    <source>
        <dbReference type="Proteomes" id="UP000295367"/>
    </source>
</evidence>
<feature type="transmembrane region" description="Helical" evidence="1">
    <location>
        <begin position="191"/>
        <end position="219"/>
    </location>
</feature>
<reference evidence="2 3" key="1">
    <citation type="submission" date="2019-03" db="EMBL/GenBank/DDBJ databases">
        <title>Genomic Encyclopedia of Type Strains, Phase IV (KMG-IV): sequencing the most valuable type-strain genomes for metagenomic binning, comparative biology and taxonomic classification.</title>
        <authorList>
            <person name="Goeker M."/>
        </authorList>
    </citation>
    <scope>NUCLEOTIDE SEQUENCE [LARGE SCALE GENOMIC DNA]</scope>
    <source>
        <strain evidence="2 3">DSM 100309</strain>
    </source>
</reference>
<keyword evidence="3" id="KW-1185">Reference proteome</keyword>
<dbReference type="PANTHER" id="PTHR31168:SF1">
    <property type="entry name" value="DUF599 FAMILY PROTEIN"/>
    <property type="match status" value="1"/>
</dbReference>
<protein>
    <submittedName>
        <fullName evidence="2">Putative membrane protein</fullName>
    </submittedName>
</protein>
<gene>
    <name evidence="2" type="ORF">EDC63_11768</name>
</gene>
<proteinExistence type="predicted"/>
<dbReference type="RefSeq" id="WP_223248136.1">
    <property type="nucleotide sequence ID" value="NZ_BHVT01000003.1"/>
</dbReference>
<accession>A0A4R3XVM1</accession>
<comment type="caution">
    <text evidence="2">The sequence shown here is derived from an EMBL/GenBank/DDBJ whole genome shotgun (WGS) entry which is preliminary data.</text>
</comment>
<dbReference type="Proteomes" id="UP000295367">
    <property type="component" value="Unassembled WGS sequence"/>
</dbReference>